<dbReference type="STRING" id="915471.SAMN05216201_1093"/>
<dbReference type="Proteomes" id="UP000242930">
    <property type="component" value="Unassembled WGS sequence"/>
</dbReference>
<feature type="binding site" evidence="2">
    <location>
        <position position="122"/>
    </location>
    <ligand>
        <name>Fe cation</name>
        <dbReference type="ChEBI" id="CHEBI:24875"/>
    </ligand>
</feature>
<dbReference type="CDD" id="cd02909">
    <property type="entry name" value="cupin_pirin_N"/>
    <property type="match status" value="1"/>
</dbReference>
<gene>
    <name evidence="6" type="ORF">SAMN05216201_1093</name>
</gene>
<feature type="domain" description="Pirin N-terminal" evidence="4">
    <location>
        <begin position="42"/>
        <end position="140"/>
    </location>
</feature>
<dbReference type="InterPro" id="IPR012093">
    <property type="entry name" value="Pirin"/>
</dbReference>
<feature type="binding site" evidence="2">
    <location>
        <position position="124"/>
    </location>
    <ligand>
        <name>Fe cation</name>
        <dbReference type="ChEBI" id="CHEBI:24875"/>
    </ligand>
</feature>
<dbReference type="InterPro" id="IPR011051">
    <property type="entry name" value="RmlC_Cupin_sf"/>
</dbReference>
<feature type="domain" description="Pirin C-terminal" evidence="5">
    <location>
        <begin position="193"/>
        <end position="294"/>
    </location>
</feature>
<dbReference type="InterPro" id="IPR003829">
    <property type="entry name" value="Pirin_N_dom"/>
</dbReference>
<dbReference type="RefSeq" id="WP_090311226.1">
    <property type="nucleotide sequence ID" value="NZ_FNZE01000009.1"/>
</dbReference>
<evidence type="ECO:0000256" key="1">
    <source>
        <dbReference type="ARBA" id="ARBA00008416"/>
    </source>
</evidence>
<evidence type="ECO:0000259" key="4">
    <source>
        <dbReference type="Pfam" id="PF02678"/>
    </source>
</evidence>
<accession>A0A1H6YUS6</accession>
<dbReference type="Pfam" id="PF02678">
    <property type="entry name" value="Pirin"/>
    <property type="match status" value="1"/>
</dbReference>
<dbReference type="SUPFAM" id="SSF51182">
    <property type="entry name" value="RmlC-like cupins"/>
    <property type="match status" value="1"/>
</dbReference>
<protein>
    <recommendedName>
        <fullName evidence="8">Pirin family protein</fullName>
    </recommendedName>
</protein>
<dbReference type="InterPro" id="IPR008778">
    <property type="entry name" value="Pirin_C_dom"/>
</dbReference>
<keyword evidence="7" id="KW-1185">Reference proteome</keyword>
<proteinExistence type="inferred from homology"/>
<dbReference type="Pfam" id="PF05726">
    <property type="entry name" value="Pirin_C"/>
    <property type="match status" value="1"/>
</dbReference>
<name>A0A1H6YUS6_9PSED</name>
<dbReference type="PANTHER" id="PTHR13903:SF8">
    <property type="entry name" value="PIRIN"/>
    <property type="match status" value="1"/>
</dbReference>
<dbReference type="PIRSF" id="PIRSF006232">
    <property type="entry name" value="Pirin"/>
    <property type="match status" value="1"/>
</dbReference>
<evidence type="ECO:0000259" key="5">
    <source>
        <dbReference type="Pfam" id="PF05726"/>
    </source>
</evidence>
<keyword evidence="2" id="KW-0408">Iron</keyword>
<evidence type="ECO:0008006" key="8">
    <source>
        <dbReference type="Google" id="ProtNLM"/>
    </source>
</evidence>
<dbReference type="CDD" id="cd02247">
    <property type="entry name" value="cupin_pirin_C"/>
    <property type="match status" value="1"/>
</dbReference>
<comment type="cofactor">
    <cofactor evidence="2">
        <name>Fe cation</name>
        <dbReference type="ChEBI" id="CHEBI:24875"/>
    </cofactor>
    <text evidence="2">Binds 1 Fe cation per subunit.</text>
</comment>
<dbReference type="InterPro" id="IPR014710">
    <property type="entry name" value="RmlC-like_jellyroll"/>
</dbReference>
<keyword evidence="2" id="KW-0479">Metal-binding</keyword>
<dbReference type="EMBL" id="FNZE01000009">
    <property type="protein sequence ID" value="SEJ45001.1"/>
    <property type="molecule type" value="Genomic_DNA"/>
</dbReference>
<feature type="binding site" evidence="2">
    <location>
        <position position="78"/>
    </location>
    <ligand>
        <name>Fe cation</name>
        <dbReference type="ChEBI" id="CHEBI:24875"/>
    </ligand>
</feature>
<comment type="similarity">
    <text evidence="1 3">Belongs to the pirin family.</text>
</comment>
<evidence type="ECO:0000313" key="6">
    <source>
        <dbReference type="EMBL" id="SEJ45001.1"/>
    </source>
</evidence>
<dbReference type="OrthoDB" id="9780903at2"/>
<evidence type="ECO:0000256" key="2">
    <source>
        <dbReference type="PIRSR" id="PIRSR006232-1"/>
    </source>
</evidence>
<dbReference type="Gene3D" id="2.60.120.10">
    <property type="entry name" value="Jelly Rolls"/>
    <property type="match status" value="2"/>
</dbReference>
<reference evidence="7" key="1">
    <citation type="submission" date="2016-10" db="EMBL/GenBank/DDBJ databases">
        <authorList>
            <person name="Varghese N."/>
            <person name="Submissions S."/>
        </authorList>
    </citation>
    <scope>NUCLEOTIDE SEQUENCE [LARGE SCALE GENOMIC DNA]</scope>
    <source>
        <strain evidence="7">LMG 25967</strain>
    </source>
</reference>
<evidence type="ECO:0000313" key="7">
    <source>
        <dbReference type="Proteomes" id="UP000242930"/>
    </source>
</evidence>
<feature type="binding site" evidence="2">
    <location>
        <position position="80"/>
    </location>
    <ligand>
        <name>Fe cation</name>
        <dbReference type="ChEBI" id="CHEBI:24875"/>
    </ligand>
</feature>
<dbReference type="AlphaFoldDB" id="A0A1H6YUS6"/>
<dbReference type="PANTHER" id="PTHR13903">
    <property type="entry name" value="PIRIN-RELATED"/>
    <property type="match status" value="1"/>
</dbReference>
<dbReference type="GO" id="GO:0046872">
    <property type="term" value="F:metal ion binding"/>
    <property type="evidence" value="ECO:0007669"/>
    <property type="project" value="UniProtKB-KW"/>
</dbReference>
<sequence length="319" mass="34950">MSTHESSSRLSSSYDCPLRGGERLIQRVDARVAQIGGGIPVNRLLPSRQRRMIGAWCFLDHAGPARFEPGEGMRVGPHPHTGLQTFTWMIEGEVLHRDSLGSEQVIRPGQVNLMTAGRGISHSEECLADERVLHAAQLWIALPAADSECAPAFDHHPELPRWERDGCGFTLLAGRFDARLAPARLYSALLGLELHSPDGAHLDLPLESSYEYGVLPLEGSLQIGAEQFAAEQFAADQLAYLGRGRDRLQLHLAPGSRVLLLGGEPFAEEVLIWWNFVGHSKAQIAQAQRDWEAGSPRFGGVPAYDGTPLVAPPLPWRDS</sequence>
<evidence type="ECO:0000256" key="3">
    <source>
        <dbReference type="RuleBase" id="RU003457"/>
    </source>
</evidence>
<organism evidence="6 7">
    <name type="scientific">Pseudomonas linyingensis</name>
    <dbReference type="NCBI Taxonomy" id="915471"/>
    <lineage>
        <taxon>Bacteria</taxon>
        <taxon>Pseudomonadati</taxon>
        <taxon>Pseudomonadota</taxon>
        <taxon>Gammaproteobacteria</taxon>
        <taxon>Pseudomonadales</taxon>
        <taxon>Pseudomonadaceae</taxon>
        <taxon>Pseudomonas</taxon>
    </lineage>
</organism>